<accession>A0ABY7FEP4</accession>
<keyword evidence="3" id="KW-1185">Reference proteome</keyword>
<name>A0ABY7FEP4_MYAAR</name>
<dbReference type="Proteomes" id="UP001164746">
    <property type="component" value="Chromosome 12"/>
</dbReference>
<dbReference type="EMBL" id="CP111023">
    <property type="protein sequence ID" value="WAR20668.1"/>
    <property type="molecule type" value="Genomic_DNA"/>
</dbReference>
<keyword evidence="1" id="KW-0472">Membrane</keyword>
<evidence type="ECO:0000313" key="3">
    <source>
        <dbReference type="Proteomes" id="UP001164746"/>
    </source>
</evidence>
<reference evidence="2" key="1">
    <citation type="submission" date="2022-11" db="EMBL/GenBank/DDBJ databases">
        <title>Centuries of genome instability and evolution in soft-shell clam transmissible cancer (bioRxiv).</title>
        <authorList>
            <person name="Hart S.F.M."/>
            <person name="Yonemitsu M.A."/>
            <person name="Giersch R.M."/>
            <person name="Beal B.F."/>
            <person name="Arriagada G."/>
            <person name="Davis B.W."/>
            <person name="Ostrander E.A."/>
            <person name="Goff S.P."/>
            <person name="Metzger M.J."/>
        </authorList>
    </citation>
    <scope>NUCLEOTIDE SEQUENCE</scope>
    <source>
        <strain evidence="2">MELC-2E11</strain>
        <tissue evidence="2">Siphon/mantle</tissue>
    </source>
</reference>
<sequence length="127" mass="14848">MGICRDICLFEDNNEVTDIIGRHTMQLFTNLVGLHTGSEMRWTWSRLPTLAVVLLVCLVLRMFIRLSTDHQPATMLYQMWFESLRHLSANTTRTDRQTGKDIEMVEYFLKYSTQLGDEYLTLIVQLS</sequence>
<gene>
    <name evidence="2" type="ORF">MAR_014642</name>
</gene>
<proteinExistence type="predicted"/>
<keyword evidence="1" id="KW-0812">Transmembrane</keyword>
<feature type="transmembrane region" description="Helical" evidence="1">
    <location>
        <begin position="47"/>
        <end position="64"/>
    </location>
</feature>
<keyword evidence="1" id="KW-1133">Transmembrane helix</keyword>
<evidence type="ECO:0000256" key="1">
    <source>
        <dbReference type="SAM" id="Phobius"/>
    </source>
</evidence>
<protein>
    <submittedName>
        <fullName evidence="2">Uncharacterized protein</fullName>
    </submittedName>
</protein>
<evidence type="ECO:0000313" key="2">
    <source>
        <dbReference type="EMBL" id="WAR20668.1"/>
    </source>
</evidence>
<organism evidence="2 3">
    <name type="scientific">Mya arenaria</name>
    <name type="common">Soft-shell clam</name>
    <dbReference type="NCBI Taxonomy" id="6604"/>
    <lineage>
        <taxon>Eukaryota</taxon>
        <taxon>Metazoa</taxon>
        <taxon>Spiralia</taxon>
        <taxon>Lophotrochozoa</taxon>
        <taxon>Mollusca</taxon>
        <taxon>Bivalvia</taxon>
        <taxon>Autobranchia</taxon>
        <taxon>Heteroconchia</taxon>
        <taxon>Euheterodonta</taxon>
        <taxon>Imparidentia</taxon>
        <taxon>Neoheterodontei</taxon>
        <taxon>Myida</taxon>
        <taxon>Myoidea</taxon>
        <taxon>Myidae</taxon>
        <taxon>Mya</taxon>
    </lineage>
</organism>